<evidence type="ECO:0000313" key="2">
    <source>
        <dbReference type="EMBL" id="CAE4582688.1"/>
    </source>
</evidence>
<feature type="region of interest" description="Disordered" evidence="1">
    <location>
        <begin position="128"/>
        <end position="191"/>
    </location>
</feature>
<sequence length="674" mass="73986">MVAIISNLLSNLLPLSWRDPPRINVIAAPGLITLLDVALYRANEGGITGTACATSVALRAFLELKAQASILLHDILISAGKEDDCWDEEENEGDRKSGANGTREDAESFARLCLECTAEAIERLTTDKLAQSANPPPSDSGGSGSSGSGTSGGSSGVAGGSSPLTSPSPTKKLVGVVGLSSPPGVMEDDAGGLDAVREGVLESARRSAADREGLHRKDCWESPRLYCPDYVWADDAISACQRLVRLMAKHRFASAVGEAAQAGALAGVADASEAEKWGVGGWSRYLSPNCVHVAEKMWGLVRDDLPSRLHQLRAAVEADAVVSKRLYLVKCEYRAPFRAFLEAHDAVRRAPRVEMVDEYLELYRIDDSEGLKKRREEAELRIKNVKEDPGLVEALNLEQSCEMMEVGMATMLLPFADLARLIDSRKVRLKEIPHVLSKADIVSIQELLRRLKTILCRNKSSPGISTGIRPLLLDLQGVPRDKTLESSEILPFGKYSRKTSPEEAVELRLGKLLEQLRCLCNICKAKGSLGFDKKDSDVTASLLKGCSSLDEEMFRAQYLDWYYMVKRQREIVSGPEFQTLSETMRRAEIEVGIAVASRSGLEVARQRLDLWEKDRTKRFDVLKEMVQEVCLREMNLQMELSPPDKDVVLELPYTSALGLFGLQLQMAGELLPIG</sequence>
<organism evidence="2">
    <name type="scientific">Ditylum brightwellii</name>
    <dbReference type="NCBI Taxonomy" id="49249"/>
    <lineage>
        <taxon>Eukaryota</taxon>
        <taxon>Sar</taxon>
        <taxon>Stramenopiles</taxon>
        <taxon>Ochrophyta</taxon>
        <taxon>Bacillariophyta</taxon>
        <taxon>Mediophyceae</taxon>
        <taxon>Lithodesmiophycidae</taxon>
        <taxon>Lithodesmiales</taxon>
        <taxon>Lithodesmiaceae</taxon>
        <taxon>Ditylum</taxon>
    </lineage>
</organism>
<dbReference type="EMBL" id="HBNS01002936">
    <property type="protein sequence ID" value="CAE4582688.1"/>
    <property type="molecule type" value="Transcribed_RNA"/>
</dbReference>
<feature type="compositionally biased region" description="Gly residues" evidence="1">
    <location>
        <begin position="141"/>
        <end position="159"/>
    </location>
</feature>
<evidence type="ECO:0000256" key="1">
    <source>
        <dbReference type="SAM" id="MobiDB-lite"/>
    </source>
</evidence>
<name>A0A6V2ARP2_9STRA</name>
<feature type="compositionally biased region" description="Low complexity" evidence="1">
    <location>
        <begin position="160"/>
        <end position="185"/>
    </location>
</feature>
<dbReference type="AlphaFoldDB" id="A0A6V2ARP2"/>
<accession>A0A6V2ARP2</accession>
<proteinExistence type="predicted"/>
<reference evidence="2" key="1">
    <citation type="submission" date="2021-01" db="EMBL/GenBank/DDBJ databases">
        <authorList>
            <person name="Corre E."/>
            <person name="Pelletier E."/>
            <person name="Niang G."/>
            <person name="Scheremetjew M."/>
            <person name="Finn R."/>
            <person name="Kale V."/>
            <person name="Holt S."/>
            <person name="Cochrane G."/>
            <person name="Meng A."/>
            <person name="Brown T."/>
            <person name="Cohen L."/>
        </authorList>
    </citation>
    <scope>NUCLEOTIDE SEQUENCE</scope>
    <source>
        <strain evidence="2">GSO104</strain>
    </source>
</reference>
<protein>
    <submittedName>
        <fullName evidence="2">Uncharacterized protein</fullName>
    </submittedName>
</protein>
<feature type="region of interest" description="Disordered" evidence="1">
    <location>
        <begin position="84"/>
        <end position="104"/>
    </location>
</feature>
<feature type="compositionally biased region" description="Basic and acidic residues" evidence="1">
    <location>
        <begin position="93"/>
        <end position="104"/>
    </location>
</feature>
<gene>
    <name evidence="2" type="ORF">DBRI00130_LOCUS2363</name>
</gene>